<dbReference type="Proteomes" id="UP001205748">
    <property type="component" value="Unassembled WGS sequence"/>
</dbReference>
<feature type="domain" description="MurNAc-LAA" evidence="2">
    <location>
        <begin position="107"/>
        <end position="215"/>
    </location>
</feature>
<keyword evidence="4" id="KW-1185">Reference proteome</keyword>
<name>A0AAE3L308_9FIRM</name>
<dbReference type="InterPro" id="IPR050695">
    <property type="entry name" value="N-acetylmuramoyl_amidase_3"/>
</dbReference>
<proteinExistence type="predicted"/>
<evidence type="ECO:0000259" key="2">
    <source>
        <dbReference type="SMART" id="SM00646"/>
    </source>
</evidence>
<dbReference type="GO" id="GO:0009253">
    <property type="term" value="P:peptidoglycan catabolic process"/>
    <property type="evidence" value="ECO:0007669"/>
    <property type="project" value="InterPro"/>
</dbReference>
<gene>
    <name evidence="3" type="ORF">NSA47_00270</name>
</gene>
<sequence>MRRKIVKPGRFILFILLVALIISSCSSKVLTMISSGGHNKILYKVVIDPGHGGKDPGATGASGLYEKDFTLSLSKEIARLLEEEPQIEVHMTRKDDTFLSAEERYRPNFANDLKADLYISIHGNTFTDPNLSGTQSFYYHDNSQAFAQLMHQYVMNASGFKDQGVQKGDYFVLRDTNMPAALLEIGYLTNPQEEQKMLRKDFQRSVAASICEGIKEYLEIE</sequence>
<dbReference type="Pfam" id="PF01520">
    <property type="entry name" value="Amidase_3"/>
    <property type="match status" value="1"/>
</dbReference>
<organism evidence="3 4">
    <name type="scientific">Irregularibacter muris</name>
    <dbReference type="NCBI Taxonomy" id="1796619"/>
    <lineage>
        <taxon>Bacteria</taxon>
        <taxon>Bacillati</taxon>
        <taxon>Bacillota</taxon>
        <taxon>Clostridia</taxon>
        <taxon>Eubacteriales</taxon>
        <taxon>Eubacteriaceae</taxon>
        <taxon>Irregularibacter</taxon>
    </lineage>
</organism>
<dbReference type="EMBL" id="JANKAS010000001">
    <property type="protein sequence ID" value="MCR1897423.1"/>
    <property type="molecule type" value="Genomic_DNA"/>
</dbReference>
<dbReference type="AlphaFoldDB" id="A0AAE3L308"/>
<comment type="caution">
    <text evidence="3">The sequence shown here is derived from an EMBL/GenBank/DDBJ whole genome shotgun (WGS) entry which is preliminary data.</text>
</comment>
<dbReference type="CDD" id="cd02696">
    <property type="entry name" value="MurNAc-LAA"/>
    <property type="match status" value="1"/>
</dbReference>
<dbReference type="PANTHER" id="PTHR30404:SF0">
    <property type="entry name" value="N-ACETYLMURAMOYL-L-ALANINE AMIDASE AMIC"/>
    <property type="match status" value="1"/>
</dbReference>
<dbReference type="Gene3D" id="3.40.630.40">
    <property type="entry name" value="Zn-dependent exopeptidases"/>
    <property type="match status" value="1"/>
</dbReference>
<evidence type="ECO:0000313" key="4">
    <source>
        <dbReference type="Proteomes" id="UP001205748"/>
    </source>
</evidence>
<dbReference type="InterPro" id="IPR002508">
    <property type="entry name" value="MurNAc-LAA_cat"/>
</dbReference>
<accession>A0AAE3L308</accession>
<evidence type="ECO:0000256" key="1">
    <source>
        <dbReference type="ARBA" id="ARBA00022801"/>
    </source>
</evidence>
<dbReference type="PANTHER" id="PTHR30404">
    <property type="entry name" value="N-ACETYLMURAMOYL-L-ALANINE AMIDASE"/>
    <property type="match status" value="1"/>
</dbReference>
<evidence type="ECO:0000313" key="3">
    <source>
        <dbReference type="EMBL" id="MCR1897423.1"/>
    </source>
</evidence>
<keyword evidence="1" id="KW-0378">Hydrolase</keyword>
<dbReference type="PROSITE" id="PS51257">
    <property type="entry name" value="PROKAR_LIPOPROTEIN"/>
    <property type="match status" value="1"/>
</dbReference>
<protein>
    <submittedName>
        <fullName evidence="3">N-acetylmuramoyl-L-alanine amidase</fullName>
    </submittedName>
</protein>
<dbReference type="GO" id="GO:0030288">
    <property type="term" value="C:outer membrane-bounded periplasmic space"/>
    <property type="evidence" value="ECO:0007669"/>
    <property type="project" value="TreeGrafter"/>
</dbReference>
<dbReference type="SMART" id="SM00646">
    <property type="entry name" value="Ami_3"/>
    <property type="match status" value="1"/>
</dbReference>
<dbReference type="GO" id="GO:0008745">
    <property type="term" value="F:N-acetylmuramoyl-L-alanine amidase activity"/>
    <property type="evidence" value="ECO:0007669"/>
    <property type="project" value="InterPro"/>
</dbReference>
<dbReference type="RefSeq" id="WP_257528831.1">
    <property type="nucleotide sequence ID" value="NZ_JANKAS010000001.1"/>
</dbReference>
<reference evidence="3" key="1">
    <citation type="submission" date="2022-07" db="EMBL/GenBank/DDBJ databases">
        <title>Enhanced cultured diversity of the mouse gut microbiota enables custom-made synthetic communities.</title>
        <authorList>
            <person name="Afrizal A."/>
        </authorList>
    </citation>
    <scope>NUCLEOTIDE SEQUENCE</scope>
    <source>
        <strain evidence="3">DSM 28593</strain>
    </source>
</reference>
<dbReference type="SUPFAM" id="SSF53187">
    <property type="entry name" value="Zn-dependent exopeptidases"/>
    <property type="match status" value="1"/>
</dbReference>